<gene>
    <name evidence="3" type="ORF">GRI39_06180</name>
</gene>
<evidence type="ECO:0000256" key="1">
    <source>
        <dbReference type="SAM" id="MobiDB-lite"/>
    </source>
</evidence>
<evidence type="ECO:0000313" key="4">
    <source>
        <dbReference type="Proteomes" id="UP000460561"/>
    </source>
</evidence>
<name>A0A845AEN7_9SPHN</name>
<protein>
    <recommendedName>
        <fullName evidence="2">PIN domain-containing protein</fullName>
    </recommendedName>
</protein>
<proteinExistence type="predicted"/>
<feature type="compositionally biased region" description="Polar residues" evidence="1">
    <location>
        <begin position="361"/>
        <end position="372"/>
    </location>
</feature>
<dbReference type="Pfam" id="PF13638">
    <property type="entry name" value="PIN_4"/>
    <property type="match status" value="1"/>
</dbReference>
<evidence type="ECO:0000313" key="3">
    <source>
        <dbReference type="EMBL" id="MXP25628.1"/>
    </source>
</evidence>
<accession>A0A845AEN7</accession>
<dbReference type="AlphaFoldDB" id="A0A845AEN7"/>
<dbReference type="OrthoDB" id="7056217at2"/>
<reference evidence="3 4" key="1">
    <citation type="submission" date="2019-12" db="EMBL/GenBank/DDBJ databases">
        <title>Genomic-based taxomic classification of the family Erythrobacteraceae.</title>
        <authorList>
            <person name="Xu L."/>
        </authorList>
    </citation>
    <scope>NUCLEOTIDE SEQUENCE [LARGE SCALE GENOMIC DNA]</scope>
    <source>
        <strain evidence="3 4">DSM 18604</strain>
    </source>
</reference>
<feature type="domain" description="PIN" evidence="2">
    <location>
        <begin position="21"/>
        <end position="163"/>
    </location>
</feature>
<dbReference type="InterPro" id="IPR002716">
    <property type="entry name" value="PIN_dom"/>
</dbReference>
<sequence length="518" mass="57959">MSLTVWYYDEMSENLAGEVALVVDTNLFLECRALNDLPWHELGCATVKLIVSRPVQQELDAHKKNERGRTFKKALAATKLLRDLVTSGQPALVIREAHPRVTLTIMPASRIQPELNEALDPLVNDDAIILRMLQYQHDNDATDVRLITHDTGPMATAVSLGISFIPIPDSWLMREQDDAATREANKLKGELQRLRAQEPQLDIKVLDEDGKEISRLNAEVASYEPLTFDDVRTLMEDIQQRFPMETEYGTADTTPQPTGQHLPSRLRGLRAITVTEFTPASESDIRKYQQETYPQWLSSCREKLEGLDRYLNARAGWPEIDFVIANTGTRPATRSLVKFTAQGNIEIFPPEASDDDEDATSNRGVVSVSLTNPPSPPRGAWTRKTSHSASRIAEMLGERFADPIAATMRHSAVDLDYLRPPKPRDPDGFYWKGGRPSFAKNVVELTCENWRHSIGDEHFQFLVTPSNSGNVSGAIQCEIHAENLSDPALLILPVRIELTSKSTLAYAKSLIARLSVNQ</sequence>
<comment type="caution">
    <text evidence="3">The sequence shown here is derived from an EMBL/GenBank/DDBJ whole genome shotgun (WGS) entry which is preliminary data.</text>
</comment>
<dbReference type="Proteomes" id="UP000460561">
    <property type="component" value="Unassembled WGS sequence"/>
</dbReference>
<dbReference type="RefSeq" id="WP_160738839.1">
    <property type="nucleotide sequence ID" value="NZ_WTYQ01000002.1"/>
</dbReference>
<feature type="region of interest" description="Disordered" evidence="1">
    <location>
        <begin position="348"/>
        <end position="386"/>
    </location>
</feature>
<organism evidence="3 4">
    <name type="scientific">Altericroceibacterium indicum</name>
    <dbReference type="NCBI Taxonomy" id="374177"/>
    <lineage>
        <taxon>Bacteria</taxon>
        <taxon>Pseudomonadati</taxon>
        <taxon>Pseudomonadota</taxon>
        <taxon>Alphaproteobacteria</taxon>
        <taxon>Sphingomonadales</taxon>
        <taxon>Erythrobacteraceae</taxon>
        <taxon>Altericroceibacterium</taxon>
    </lineage>
</organism>
<keyword evidence="4" id="KW-1185">Reference proteome</keyword>
<dbReference type="EMBL" id="WTYQ01000002">
    <property type="protein sequence ID" value="MXP25628.1"/>
    <property type="molecule type" value="Genomic_DNA"/>
</dbReference>
<evidence type="ECO:0000259" key="2">
    <source>
        <dbReference type="Pfam" id="PF13638"/>
    </source>
</evidence>
<dbReference type="Gene3D" id="3.40.50.1010">
    <property type="entry name" value="5'-nuclease"/>
    <property type="match status" value="1"/>
</dbReference>